<sequence length="259" mass="28498">MFSAPVFETTGLLSGTTVITDTQFALRRMNSTTGGGVNIIRRDSVEKNTPPVEHPGRKMKKAMNAFFQKSWRVIRRACCCVYVDVEDEDFSDPQPGPSWAMEGQRSAAPEPDDRTESAPVSGPSSPEKADAKTKQAAEPEAAKPESSQRARAESASEKAKAKTNKRKRTKSVSPSSSTHPITDEPAVPKQSTELESSPADTLVTDLTEPVNAPFASLYDLGKKLDKKRCDLFVGTRKSDRQRVNIKVIPKLPHKRFVRI</sequence>
<protein>
    <submittedName>
        <fullName evidence="2">Serine/threonine-protein kinase pim-1-like</fullName>
    </submittedName>
</protein>
<dbReference type="AlphaFoldDB" id="A0A9W7WMD7"/>
<evidence type="ECO:0000256" key="1">
    <source>
        <dbReference type="SAM" id="MobiDB-lite"/>
    </source>
</evidence>
<evidence type="ECO:0000313" key="3">
    <source>
        <dbReference type="Proteomes" id="UP001059041"/>
    </source>
</evidence>
<keyword evidence="2" id="KW-0418">Kinase</keyword>
<dbReference type="Proteomes" id="UP001059041">
    <property type="component" value="Linkage Group LG10"/>
</dbReference>
<gene>
    <name evidence="2" type="ORF">IRJ41_000059</name>
</gene>
<proteinExistence type="predicted"/>
<keyword evidence="3" id="KW-1185">Reference proteome</keyword>
<keyword evidence="2" id="KW-0808">Transferase</keyword>
<dbReference type="GO" id="GO:0016301">
    <property type="term" value="F:kinase activity"/>
    <property type="evidence" value="ECO:0007669"/>
    <property type="project" value="UniProtKB-KW"/>
</dbReference>
<feature type="compositionally biased region" description="Basic residues" evidence="1">
    <location>
        <begin position="161"/>
        <end position="170"/>
    </location>
</feature>
<reference evidence="2" key="1">
    <citation type="submission" date="2021-02" db="EMBL/GenBank/DDBJ databases">
        <title>Comparative genomics reveals that relaxation of natural selection precedes convergent phenotypic evolution of cavefish.</title>
        <authorList>
            <person name="Peng Z."/>
        </authorList>
    </citation>
    <scope>NUCLEOTIDE SEQUENCE</scope>
    <source>
        <tissue evidence="2">Muscle</tissue>
    </source>
</reference>
<name>A0A9W7WMD7_TRIRA</name>
<evidence type="ECO:0000313" key="2">
    <source>
        <dbReference type="EMBL" id="KAI7804153.1"/>
    </source>
</evidence>
<feature type="non-terminal residue" evidence="2">
    <location>
        <position position="259"/>
    </location>
</feature>
<feature type="compositionally biased region" description="Polar residues" evidence="1">
    <location>
        <begin position="171"/>
        <end position="180"/>
    </location>
</feature>
<organism evidence="2 3">
    <name type="scientific">Triplophysa rosa</name>
    <name type="common">Cave loach</name>
    <dbReference type="NCBI Taxonomy" id="992332"/>
    <lineage>
        <taxon>Eukaryota</taxon>
        <taxon>Metazoa</taxon>
        <taxon>Chordata</taxon>
        <taxon>Craniata</taxon>
        <taxon>Vertebrata</taxon>
        <taxon>Euteleostomi</taxon>
        <taxon>Actinopterygii</taxon>
        <taxon>Neopterygii</taxon>
        <taxon>Teleostei</taxon>
        <taxon>Ostariophysi</taxon>
        <taxon>Cypriniformes</taxon>
        <taxon>Nemacheilidae</taxon>
        <taxon>Triplophysa</taxon>
    </lineage>
</organism>
<accession>A0A9W7WMD7</accession>
<feature type="region of interest" description="Disordered" evidence="1">
    <location>
        <begin position="89"/>
        <end position="206"/>
    </location>
</feature>
<dbReference type="EMBL" id="JAFHDT010000010">
    <property type="protein sequence ID" value="KAI7804153.1"/>
    <property type="molecule type" value="Genomic_DNA"/>
</dbReference>
<feature type="compositionally biased region" description="Polar residues" evidence="1">
    <location>
        <begin position="189"/>
        <end position="199"/>
    </location>
</feature>
<feature type="compositionally biased region" description="Basic and acidic residues" evidence="1">
    <location>
        <begin position="127"/>
        <end position="160"/>
    </location>
</feature>
<comment type="caution">
    <text evidence="2">The sequence shown here is derived from an EMBL/GenBank/DDBJ whole genome shotgun (WGS) entry which is preliminary data.</text>
</comment>